<comment type="catalytic activity">
    <reaction evidence="4">
        <text>(sulfur carrier)-H + L-cysteine = (sulfur carrier)-SH + L-alanine</text>
        <dbReference type="Rhea" id="RHEA:43892"/>
        <dbReference type="Rhea" id="RHEA-COMP:14737"/>
        <dbReference type="Rhea" id="RHEA-COMP:14739"/>
        <dbReference type="ChEBI" id="CHEBI:29917"/>
        <dbReference type="ChEBI" id="CHEBI:35235"/>
        <dbReference type="ChEBI" id="CHEBI:57972"/>
        <dbReference type="ChEBI" id="CHEBI:64428"/>
        <dbReference type="EC" id="2.8.1.7"/>
    </reaction>
</comment>
<dbReference type="PANTHER" id="PTHR43586:SF8">
    <property type="entry name" value="CYSTEINE DESULFURASE 1, CHLOROPLASTIC"/>
    <property type="match status" value="1"/>
</dbReference>
<dbReference type="InterPro" id="IPR015422">
    <property type="entry name" value="PyrdxlP-dep_Trfase_small"/>
</dbReference>
<dbReference type="Gene3D" id="3.90.1150.10">
    <property type="entry name" value="Aspartate Aminotransferase, domain 1"/>
    <property type="match status" value="1"/>
</dbReference>
<sequence length="480" mass="52880">MKPATAIKAAKPSVALDHSQLFDVSVTGPLTKKRCINLDNGASTQPTTAVMTAVGNFMKYYSSAHRGNGFKSQITTWAFEEARVGLLRFVQAREDQHLCIFTKNTTESVNLLAARFPFVKERNVILISSMEHHSSDLPWRKTGHTIVYIAINKDGTLDMDDLQNKVSMYGNSLALVCVSGASNVTGILNPIYKVARIAHSVGAQVYIDCAQLVSRRAIDVKDLDDPEHLDYIAFAGHKMYAPFGSAVLIGRKDAFSGGTPFLDGGGAVNIVTLVNVTYKEGAEKEEAGSPNTVGAYAMFIASKQLQQITFSAIENHERALMEYALPKLQKIPGLKLAGGYPVDLGTRGGVISFTIDNIHFNLVAAILGTDLISLRENFIRKDINNKIGYIRLSFGLGNTFTDVDLVVDALKKIVHGEYKFKYIQDEHGEFSAAGVNCDFSAFVSLDVEPLKHPTRMTLKTVFLEWKEKGKKWMKIHPKLR</sequence>
<keyword evidence="7" id="KW-0808">Transferase</keyword>
<dbReference type="Proteomes" id="UP000193642">
    <property type="component" value="Unassembled WGS sequence"/>
</dbReference>
<dbReference type="PROSITE" id="PS00595">
    <property type="entry name" value="AA_TRANSFER_CLASS_5"/>
    <property type="match status" value="1"/>
</dbReference>
<comment type="caution">
    <text evidence="7">The sequence shown here is derived from an EMBL/GenBank/DDBJ whole genome shotgun (WGS) entry which is preliminary data.</text>
</comment>
<dbReference type="InterPro" id="IPR000192">
    <property type="entry name" value="Aminotrans_V_dom"/>
</dbReference>
<evidence type="ECO:0000259" key="6">
    <source>
        <dbReference type="Pfam" id="PF00266"/>
    </source>
</evidence>
<evidence type="ECO:0000256" key="2">
    <source>
        <dbReference type="ARBA" id="ARBA00010447"/>
    </source>
</evidence>
<evidence type="ECO:0000256" key="3">
    <source>
        <dbReference type="ARBA" id="ARBA00022898"/>
    </source>
</evidence>
<evidence type="ECO:0000313" key="7">
    <source>
        <dbReference type="EMBL" id="ORY45938.1"/>
    </source>
</evidence>
<keyword evidence="7" id="KW-0032">Aminotransferase</keyword>
<dbReference type="OrthoDB" id="420046at2759"/>
<dbReference type="InterPro" id="IPR015421">
    <property type="entry name" value="PyrdxlP-dep_Trfase_major"/>
</dbReference>
<reference evidence="7 8" key="1">
    <citation type="submission" date="2016-07" db="EMBL/GenBank/DDBJ databases">
        <title>Pervasive Adenine N6-methylation of Active Genes in Fungi.</title>
        <authorList>
            <consortium name="DOE Joint Genome Institute"/>
            <person name="Mondo S.J."/>
            <person name="Dannebaum R.O."/>
            <person name="Kuo R.C."/>
            <person name="Labutti K."/>
            <person name="Haridas S."/>
            <person name="Kuo A."/>
            <person name="Salamov A."/>
            <person name="Ahrendt S.R."/>
            <person name="Lipzen A."/>
            <person name="Sullivan W."/>
            <person name="Andreopoulos W.B."/>
            <person name="Clum A."/>
            <person name="Lindquist E."/>
            <person name="Daum C."/>
            <person name="Ramamoorthy G.K."/>
            <person name="Gryganskyi A."/>
            <person name="Culley D."/>
            <person name="Magnuson J.K."/>
            <person name="James T.Y."/>
            <person name="O'Malley M.A."/>
            <person name="Stajich J.E."/>
            <person name="Spatafora J.W."/>
            <person name="Visel A."/>
            <person name="Grigoriev I.V."/>
        </authorList>
    </citation>
    <scope>NUCLEOTIDE SEQUENCE [LARGE SCALE GENOMIC DNA]</scope>
    <source>
        <strain evidence="7 8">JEL800</strain>
    </source>
</reference>
<accession>A0A1Y2CFU0</accession>
<dbReference type="InterPro" id="IPR015424">
    <property type="entry name" value="PyrdxlP-dep_Trfase"/>
</dbReference>
<dbReference type="Pfam" id="PF00266">
    <property type="entry name" value="Aminotran_5"/>
    <property type="match status" value="1"/>
</dbReference>
<protein>
    <submittedName>
        <fullName evidence="7">Aminotransferase</fullName>
    </submittedName>
</protein>
<evidence type="ECO:0000256" key="1">
    <source>
        <dbReference type="ARBA" id="ARBA00001933"/>
    </source>
</evidence>
<dbReference type="EMBL" id="MCGO01000018">
    <property type="protein sequence ID" value="ORY45938.1"/>
    <property type="molecule type" value="Genomic_DNA"/>
</dbReference>
<organism evidence="7 8">
    <name type="scientific">Rhizoclosmatium globosum</name>
    <dbReference type="NCBI Taxonomy" id="329046"/>
    <lineage>
        <taxon>Eukaryota</taxon>
        <taxon>Fungi</taxon>
        <taxon>Fungi incertae sedis</taxon>
        <taxon>Chytridiomycota</taxon>
        <taxon>Chytridiomycota incertae sedis</taxon>
        <taxon>Chytridiomycetes</taxon>
        <taxon>Chytridiales</taxon>
        <taxon>Chytriomycetaceae</taxon>
        <taxon>Rhizoclosmatium</taxon>
    </lineage>
</organism>
<evidence type="ECO:0000256" key="4">
    <source>
        <dbReference type="ARBA" id="ARBA00050776"/>
    </source>
</evidence>
<dbReference type="InterPro" id="IPR020578">
    <property type="entry name" value="Aminotrans_V_PyrdxlP_BS"/>
</dbReference>
<evidence type="ECO:0000313" key="8">
    <source>
        <dbReference type="Proteomes" id="UP000193642"/>
    </source>
</evidence>
<evidence type="ECO:0000256" key="5">
    <source>
        <dbReference type="RuleBase" id="RU004504"/>
    </source>
</evidence>
<keyword evidence="3" id="KW-0663">Pyridoxal phosphate</keyword>
<gene>
    <name evidence="7" type="ORF">BCR33DRAFT_715963</name>
</gene>
<dbReference type="SUPFAM" id="SSF53383">
    <property type="entry name" value="PLP-dependent transferases"/>
    <property type="match status" value="1"/>
</dbReference>
<name>A0A1Y2CFU0_9FUNG</name>
<comment type="cofactor">
    <cofactor evidence="1 5">
        <name>pyridoxal 5'-phosphate</name>
        <dbReference type="ChEBI" id="CHEBI:597326"/>
    </cofactor>
</comment>
<feature type="domain" description="Aminotransferase class V" evidence="6">
    <location>
        <begin position="36"/>
        <end position="405"/>
    </location>
</feature>
<dbReference type="AlphaFoldDB" id="A0A1Y2CFU0"/>
<proteinExistence type="inferred from homology"/>
<dbReference type="GO" id="GO:0008483">
    <property type="term" value="F:transaminase activity"/>
    <property type="evidence" value="ECO:0007669"/>
    <property type="project" value="UniProtKB-KW"/>
</dbReference>
<dbReference type="Gene3D" id="3.40.640.10">
    <property type="entry name" value="Type I PLP-dependent aspartate aminotransferase-like (Major domain)"/>
    <property type="match status" value="1"/>
</dbReference>
<keyword evidence="8" id="KW-1185">Reference proteome</keyword>
<comment type="similarity">
    <text evidence="2">Belongs to the class-V pyridoxal-phosphate-dependent aminotransferase family. Csd subfamily.</text>
</comment>
<dbReference type="STRING" id="329046.A0A1Y2CFU0"/>
<dbReference type="PANTHER" id="PTHR43586">
    <property type="entry name" value="CYSTEINE DESULFURASE"/>
    <property type="match status" value="1"/>
</dbReference>
<dbReference type="GO" id="GO:0031071">
    <property type="term" value="F:cysteine desulfurase activity"/>
    <property type="evidence" value="ECO:0007669"/>
    <property type="project" value="UniProtKB-EC"/>
</dbReference>